<gene>
    <name evidence="1" type="ORF">SDC9_180065</name>
</gene>
<dbReference type="AntiFam" id="ANF00149">
    <property type="entry name" value="Shadow ORF (opposite cshA)"/>
</dbReference>
<reference evidence="1" key="1">
    <citation type="submission" date="2019-08" db="EMBL/GenBank/DDBJ databases">
        <authorList>
            <person name="Kucharzyk K."/>
            <person name="Murdoch R.W."/>
            <person name="Higgins S."/>
            <person name="Loffler F."/>
        </authorList>
    </citation>
    <scope>NUCLEOTIDE SEQUENCE</scope>
</reference>
<evidence type="ECO:0000313" key="1">
    <source>
        <dbReference type="EMBL" id="MPN32585.1"/>
    </source>
</evidence>
<name>A0A645H0L2_9ZZZZ</name>
<dbReference type="AlphaFoldDB" id="A0A645H0L2"/>
<proteinExistence type="predicted"/>
<sequence length="75" mass="8030">MDNGNGSSGLPHPAGTAAAMRVNFVIIGQTEVNNVRDIVHIQAPGSNIGSNQQLQIPQAELVHHIITLRLRQITV</sequence>
<accession>A0A645H0L2</accession>
<dbReference type="EMBL" id="VSSQ01084671">
    <property type="protein sequence ID" value="MPN32585.1"/>
    <property type="molecule type" value="Genomic_DNA"/>
</dbReference>
<organism evidence="1">
    <name type="scientific">bioreactor metagenome</name>
    <dbReference type="NCBI Taxonomy" id="1076179"/>
    <lineage>
        <taxon>unclassified sequences</taxon>
        <taxon>metagenomes</taxon>
        <taxon>ecological metagenomes</taxon>
    </lineage>
</organism>
<protein>
    <submittedName>
        <fullName evidence="1">Uncharacterized protein</fullName>
    </submittedName>
</protein>
<comment type="caution">
    <text evidence="1">The sequence shown here is derived from an EMBL/GenBank/DDBJ whole genome shotgun (WGS) entry which is preliminary data.</text>
</comment>